<dbReference type="InterPro" id="IPR036961">
    <property type="entry name" value="Kinesin_motor_dom_sf"/>
</dbReference>
<evidence type="ECO:0000313" key="3">
    <source>
        <dbReference type="Proteomes" id="UP000015105"/>
    </source>
</evidence>
<reference evidence="2" key="3">
    <citation type="journal article" date="2017" name="Nature">
        <title>Genome sequence of the progenitor of the wheat D genome Aegilops tauschii.</title>
        <authorList>
            <person name="Luo M.C."/>
            <person name="Gu Y.Q."/>
            <person name="Puiu D."/>
            <person name="Wang H."/>
            <person name="Twardziok S.O."/>
            <person name="Deal K.R."/>
            <person name="Huo N."/>
            <person name="Zhu T."/>
            <person name="Wang L."/>
            <person name="Wang Y."/>
            <person name="McGuire P.E."/>
            <person name="Liu S."/>
            <person name="Long H."/>
            <person name="Ramasamy R.K."/>
            <person name="Rodriguez J.C."/>
            <person name="Van S.L."/>
            <person name="Yuan L."/>
            <person name="Wang Z."/>
            <person name="Xia Z."/>
            <person name="Xiao L."/>
            <person name="Anderson O.D."/>
            <person name="Ouyang S."/>
            <person name="Liang Y."/>
            <person name="Zimin A.V."/>
            <person name="Pertea G."/>
            <person name="Qi P."/>
            <person name="Bennetzen J.L."/>
            <person name="Dai X."/>
            <person name="Dawson M.W."/>
            <person name="Muller H.G."/>
            <person name="Kugler K."/>
            <person name="Rivarola-Duarte L."/>
            <person name="Spannagl M."/>
            <person name="Mayer K.F.X."/>
            <person name="Lu F.H."/>
            <person name="Bevan M.W."/>
            <person name="Leroy P."/>
            <person name="Li P."/>
            <person name="You F.M."/>
            <person name="Sun Q."/>
            <person name="Liu Z."/>
            <person name="Lyons E."/>
            <person name="Wicker T."/>
            <person name="Salzberg S.L."/>
            <person name="Devos K.M."/>
            <person name="Dvorak J."/>
        </authorList>
    </citation>
    <scope>NUCLEOTIDE SEQUENCE [LARGE SCALE GENOMIC DNA]</scope>
    <source>
        <strain evidence="2">cv. AL8/78</strain>
    </source>
</reference>
<dbReference type="AlphaFoldDB" id="A0A453BT14"/>
<sequence>LTRNRSLPPRPPSSNPLKRKLDVSPARAAVGPPPEAAAASDSGVQVVVRIRPPCSVEGEEAGEDGRGPDACVRKMATNSVAIQGQDFTFDAVADAASTQHRKIYSSLLGNRSSRIACQGSTARYLPMARLGVERHTQCGDLSLQFQETRWAARGD</sequence>
<evidence type="ECO:0000313" key="2">
    <source>
        <dbReference type="EnsemblPlants" id="AET2Gv20623500.17"/>
    </source>
</evidence>
<reference evidence="2" key="4">
    <citation type="submission" date="2019-03" db="UniProtKB">
        <authorList>
            <consortium name="EnsemblPlants"/>
        </authorList>
    </citation>
    <scope>IDENTIFICATION</scope>
</reference>
<dbReference type="Gene3D" id="3.40.850.10">
    <property type="entry name" value="Kinesin motor domain"/>
    <property type="match status" value="1"/>
</dbReference>
<protein>
    <recommendedName>
        <fullName evidence="4">Kinesin motor domain-containing protein</fullName>
    </recommendedName>
</protein>
<reference evidence="3" key="1">
    <citation type="journal article" date="2014" name="Science">
        <title>Ancient hybridizations among the ancestral genomes of bread wheat.</title>
        <authorList>
            <consortium name="International Wheat Genome Sequencing Consortium,"/>
            <person name="Marcussen T."/>
            <person name="Sandve S.R."/>
            <person name="Heier L."/>
            <person name="Spannagl M."/>
            <person name="Pfeifer M."/>
            <person name="Jakobsen K.S."/>
            <person name="Wulff B.B."/>
            <person name="Steuernagel B."/>
            <person name="Mayer K.F."/>
            <person name="Olsen O.A."/>
        </authorList>
    </citation>
    <scope>NUCLEOTIDE SEQUENCE [LARGE SCALE GENOMIC DNA]</scope>
    <source>
        <strain evidence="3">cv. AL8/78</strain>
    </source>
</reference>
<reference evidence="2" key="5">
    <citation type="journal article" date="2021" name="G3 (Bethesda)">
        <title>Aegilops tauschii genome assembly Aet v5.0 features greater sequence contiguity and improved annotation.</title>
        <authorList>
            <person name="Wang L."/>
            <person name="Zhu T."/>
            <person name="Rodriguez J.C."/>
            <person name="Deal K.R."/>
            <person name="Dubcovsky J."/>
            <person name="McGuire P.E."/>
            <person name="Lux T."/>
            <person name="Spannagl M."/>
            <person name="Mayer K.F.X."/>
            <person name="Baldrich P."/>
            <person name="Meyers B.C."/>
            <person name="Huo N."/>
            <person name="Gu Y.Q."/>
            <person name="Zhou H."/>
            <person name="Devos K.M."/>
            <person name="Bennetzen J.L."/>
            <person name="Unver T."/>
            <person name="Budak H."/>
            <person name="Gulick P.J."/>
            <person name="Galiba G."/>
            <person name="Kalapos B."/>
            <person name="Nelson D.R."/>
            <person name="Li P."/>
            <person name="You F.M."/>
            <person name="Luo M.C."/>
            <person name="Dvorak J."/>
        </authorList>
    </citation>
    <scope>NUCLEOTIDE SEQUENCE [LARGE SCALE GENOMIC DNA]</scope>
    <source>
        <strain evidence="2">cv. AL8/78</strain>
    </source>
</reference>
<evidence type="ECO:0008006" key="4">
    <source>
        <dbReference type="Google" id="ProtNLM"/>
    </source>
</evidence>
<evidence type="ECO:0000256" key="1">
    <source>
        <dbReference type="SAM" id="MobiDB-lite"/>
    </source>
</evidence>
<feature type="region of interest" description="Disordered" evidence="1">
    <location>
        <begin position="1"/>
        <end position="44"/>
    </location>
</feature>
<keyword evidence="3" id="KW-1185">Reference proteome</keyword>
<dbReference type="Gramene" id="AET2Gv20623500.17">
    <property type="protein sequence ID" value="AET2Gv20623500.17"/>
    <property type="gene ID" value="AET2Gv20623500"/>
</dbReference>
<dbReference type="EnsemblPlants" id="AET2Gv20623500.17">
    <property type="protein sequence ID" value="AET2Gv20623500.17"/>
    <property type="gene ID" value="AET2Gv20623500"/>
</dbReference>
<reference evidence="3" key="2">
    <citation type="journal article" date="2017" name="Nat. Plants">
        <title>The Aegilops tauschii genome reveals multiple impacts of transposons.</title>
        <authorList>
            <person name="Zhao G."/>
            <person name="Zou C."/>
            <person name="Li K."/>
            <person name="Wang K."/>
            <person name="Li T."/>
            <person name="Gao L."/>
            <person name="Zhang X."/>
            <person name="Wang H."/>
            <person name="Yang Z."/>
            <person name="Liu X."/>
            <person name="Jiang W."/>
            <person name="Mao L."/>
            <person name="Kong X."/>
            <person name="Jiao Y."/>
            <person name="Jia J."/>
        </authorList>
    </citation>
    <scope>NUCLEOTIDE SEQUENCE [LARGE SCALE GENOMIC DNA]</scope>
    <source>
        <strain evidence="3">cv. AL8/78</strain>
    </source>
</reference>
<name>A0A453BT14_AEGTS</name>
<dbReference type="Proteomes" id="UP000015105">
    <property type="component" value="Chromosome 2D"/>
</dbReference>
<proteinExistence type="predicted"/>
<organism evidence="2 3">
    <name type="scientific">Aegilops tauschii subsp. strangulata</name>
    <name type="common">Goatgrass</name>
    <dbReference type="NCBI Taxonomy" id="200361"/>
    <lineage>
        <taxon>Eukaryota</taxon>
        <taxon>Viridiplantae</taxon>
        <taxon>Streptophyta</taxon>
        <taxon>Embryophyta</taxon>
        <taxon>Tracheophyta</taxon>
        <taxon>Spermatophyta</taxon>
        <taxon>Magnoliopsida</taxon>
        <taxon>Liliopsida</taxon>
        <taxon>Poales</taxon>
        <taxon>Poaceae</taxon>
        <taxon>BOP clade</taxon>
        <taxon>Pooideae</taxon>
        <taxon>Triticodae</taxon>
        <taxon>Triticeae</taxon>
        <taxon>Triticinae</taxon>
        <taxon>Aegilops</taxon>
    </lineage>
</organism>
<accession>A0A453BT14</accession>